<evidence type="ECO:0000256" key="2">
    <source>
        <dbReference type="ARBA" id="ARBA00004141"/>
    </source>
</evidence>
<dbReference type="InterPro" id="IPR036034">
    <property type="entry name" value="PDZ_sf"/>
</dbReference>
<evidence type="ECO:0000256" key="3">
    <source>
        <dbReference type="ARBA" id="ARBA00007931"/>
    </source>
</evidence>
<reference evidence="13" key="1">
    <citation type="submission" date="2022-05" db="EMBL/GenBank/DDBJ databases">
        <title>Using nanopore sequencing to obtain complete genomes from saliva samples.</title>
        <authorList>
            <person name="Baker J.L."/>
        </authorList>
    </citation>
    <scope>NUCLEOTIDE SEQUENCE</scope>
    <source>
        <strain evidence="13">JCVI-JB-Ag32</strain>
    </source>
</reference>
<dbReference type="InterPro" id="IPR008915">
    <property type="entry name" value="Peptidase_M50"/>
</dbReference>
<dbReference type="PANTHER" id="PTHR42837:SF2">
    <property type="entry name" value="MEMBRANE METALLOPROTEASE ARASP2, CHLOROPLASTIC-RELATED"/>
    <property type="match status" value="1"/>
</dbReference>
<keyword evidence="6" id="KW-0378">Hydrolase</keyword>
<dbReference type="GO" id="GO:0004222">
    <property type="term" value="F:metalloendopeptidase activity"/>
    <property type="evidence" value="ECO:0007669"/>
    <property type="project" value="InterPro"/>
</dbReference>
<organism evidence="13 14">
    <name type="scientific">Actinomyces graevenitzii</name>
    <dbReference type="NCBI Taxonomy" id="55565"/>
    <lineage>
        <taxon>Bacteria</taxon>
        <taxon>Bacillati</taxon>
        <taxon>Actinomycetota</taxon>
        <taxon>Actinomycetes</taxon>
        <taxon>Actinomycetales</taxon>
        <taxon>Actinomycetaceae</taxon>
        <taxon>Actinomyces</taxon>
    </lineage>
</organism>
<feature type="transmembrane region" description="Helical" evidence="11">
    <location>
        <begin position="408"/>
        <end position="429"/>
    </location>
</feature>
<evidence type="ECO:0000256" key="8">
    <source>
        <dbReference type="ARBA" id="ARBA00022989"/>
    </source>
</evidence>
<evidence type="ECO:0000256" key="5">
    <source>
        <dbReference type="ARBA" id="ARBA00022692"/>
    </source>
</evidence>
<keyword evidence="4 13" id="KW-0645">Protease</keyword>
<evidence type="ECO:0000256" key="1">
    <source>
        <dbReference type="ARBA" id="ARBA00001947"/>
    </source>
</evidence>
<comment type="cofactor">
    <cofactor evidence="1">
        <name>Zn(2+)</name>
        <dbReference type="ChEBI" id="CHEBI:29105"/>
    </cofactor>
</comment>
<feature type="domain" description="PDZ" evidence="12">
    <location>
        <begin position="136"/>
        <end position="227"/>
    </location>
</feature>
<keyword evidence="9" id="KW-0482">Metalloprotease</keyword>
<keyword evidence="7" id="KW-0862">Zinc</keyword>
<dbReference type="SUPFAM" id="SSF50156">
    <property type="entry name" value="PDZ domain-like"/>
    <property type="match status" value="1"/>
</dbReference>
<evidence type="ECO:0000313" key="13">
    <source>
        <dbReference type="EMBL" id="UQF79086.1"/>
    </source>
</evidence>
<dbReference type="AlphaFoldDB" id="A0A9E7AEE6"/>
<name>A0A9E7AEE6_9ACTO</name>
<dbReference type="SMART" id="SM00228">
    <property type="entry name" value="PDZ"/>
    <property type="match status" value="1"/>
</dbReference>
<gene>
    <name evidence="13" type="ORF">M3I41_05590</name>
</gene>
<evidence type="ECO:0000256" key="11">
    <source>
        <dbReference type="SAM" id="Phobius"/>
    </source>
</evidence>
<evidence type="ECO:0000256" key="7">
    <source>
        <dbReference type="ARBA" id="ARBA00022833"/>
    </source>
</evidence>
<evidence type="ECO:0000256" key="6">
    <source>
        <dbReference type="ARBA" id="ARBA00022801"/>
    </source>
</evidence>
<evidence type="ECO:0000256" key="9">
    <source>
        <dbReference type="ARBA" id="ARBA00023049"/>
    </source>
</evidence>
<dbReference type="InterPro" id="IPR001478">
    <property type="entry name" value="PDZ"/>
</dbReference>
<evidence type="ECO:0000313" key="14">
    <source>
        <dbReference type="Proteomes" id="UP000830236"/>
    </source>
</evidence>
<sequence length="435" mass="45701">MYWLGIVIFIVGLLISVALHELGHMIPAKAFGVKVYEYFIGFGPRIWSRQKGETEYGLKALPLGGYVRMAGMLPPAKPGHPDKVNSKGELGMVGQARQESLAELEPGEEHKAFYNLSAPKKLVVMFGGPVMNLILSGVLIIVSMSFIGVPKATNTLAGVSNCLPTIESGQSTCDTKATVPARAAGLKPGDTITSWNGQQINDWTQLQTAIASTKAGTGVVVTVKRGNHSQQLNVVPTQVTRVVQDARGKALAAPDGSALTRTTTFVGISPQISGQPVSLGTALKTTWLVNVSTLKAIVTLPAGLYHRVLSALGQESTSNQSLVSIVGVGRMAGQVSSGGGGVVDLSVRAYSMLMLLASLNAALFAFNMIPLLPLDGGHIAGAIWEGLRRSFAKLRKAPDPGPVDTAKLLPIGQGVFILLLIVGCLLIWADIAAPV</sequence>
<comment type="subcellular location">
    <subcellularLocation>
        <location evidence="2">Membrane</location>
        <topology evidence="2">Multi-pass membrane protein</topology>
    </subcellularLocation>
</comment>
<keyword evidence="10 11" id="KW-0472">Membrane</keyword>
<evidence type="ECO:0000259" key="12">
    <source>
        <dbReference type="SMART" id="SM00228"/>
    </source>
</evidence>
<evidence type="ECO:0000256" key="4">
    <source>
        <dbReference type="ARBA" id="ARBA00022670"/>
    </source>
</evidence>
<dbReference type="InterPro" id="IPR004387">
    <property type="entry name" value="Pept_M50_Zn"/>
</dbReference>
<proteinExistence type="inferred from homology"/>
<dbReference type="EMBL" id="CP097095">
    <property type="protein sequence ID" value="UQF79086.1"/>
    <property type="molecule type" value="Genomic_DNA"/>
</dbReference>
<dbReference type="KEGG" id="agh:M3I41_05590"/>
<accession>A0A9E7AEE6</accession>
<keyword evidence="8 11" id="KW-1133">Transmembrane helix</keyword>
<dbReference type="Proteomes" id="UP000830236">
    <property type="component" value="Chromosome"/>
</dbReference>
<dbReference type="PANTHER" id="PTHR42837">
    <property type="entry name" value="REGULATOR OF SIGMA-E PROTEASE RSEP"/>
    <property type="match status" value="1"/>
</dbReference>
<feature type="transmembrane region" description="Helical" evidence="11">
    <location>
        <begin position="353"/>
        <end position="372"/>
    </location>
</feature>
<dbReference type="Gene3D" id="2.30.42.10">
    <property type="match status" value="1"/>
</dbReference>
<evidence type="ECO:0000256" key="10">
    <source>
        <dbReference type="ARBA" id="ARBA00023136"/>
    </source>
</evidence>
<comment type="similarity">
    <text evidence="3">Belongs to the peptidase M50B family.</text>
</comment>
<protein>
    <submittedName>
        <fullName evidence="13">Site-2 protease family protein</fullName>
    </submittedName>
</protein>
<feature type="transmembrane region" description="Helical" evidence="11">
    <location>
        <begin position="122"/>
        <end position="142"/>
    </location>
</feature>
<dbReference type="GO" id="GO:0016020">
    <property type="term" value="C:membrane"/>
    <property type="evidence" value="ECO:0007669"/>
    <property type="project" value="UniProtKB-SubCell"/>
</dbReference>
<dbReference type="CDD" id="cd06163">
    <property type="entry name" value="S2P-M50_PDZ_RseP-like"/>
    <property type="match status" value="1"/>
</dbReference>
<dbReference type="GO" id="GO:0006508">
    <property type="term" value="P:proteolysis"/>
    <property type="evidence" value="ECO:0007669"/>
    <property type="project" value="UniProtKB-KW"/>
</dbReference>
<dbReference type="Pfam" id="PF02163">
    <property type="entry name" value="Peptidase_M50"/>
    <property type="match status" value="1"/>
</dbReference>
<keyword evidence="5 11" id="KW-0812">Transmembrane</keyword>